<comment type="similarity">
    <text evidence="3">Belongs to the bacterial secretin family.</text>
</comment>
<evidence type="ECO:0000313" key="5">
    <source>
        <dbReference type="EMBL" id="TEA26339.1"/>
    </source>
</evidence>
<dbReference type="EMBL" id="AWGA01000105">
    <property type="protein sequence ID" value="TEA26339.1"/>
    <property type="molecule type" value="Genomic_DNA"/>
</dbReference>
<dbReference type="InterPro" id="IPR038591">
    <property type="entry name" value="NolW-like_sf"/>
</dbReference>
<dbReference type="GO" id="GO:0009306">
    <property type="term" value="P:protein secretion"/>
    <property type="evidence" value="ECO:0007669"/>
    <property type="project" value="InterPro"/>
</dbReference>
<reference evidence="5 6" key="1">
    <citation type="journal article" date="2014" name="Appl. Environ. Microbiol.">
        <title>Genomic features of a bumble bee symbiont reflect its host environment.</title>
        <authorList>
            <person name="Martinson V.G."/>
            <person name="Magoc T."/>
            <person name="Koch H."/>
            <person name="Salzberg S.L."/>
            <person name="Moran N.A."/>
        </authorList>
    </citation>
    <scope>NUCLEOTIDE SEQUENCE [LARGE SCALE GENOMIC DNA]</scope>
    <source>
        <strain evidence="5 6">Bimp</strain>
    </source>
</reference>
<evidence type="ECO:0000256" key="2">
    <source>
        <dbReference type="ARBA" id="ARBA00023136"/>
    </source>
</evidence>
<dbReference type="PANTHER" id="PTHR30604:SF1">
    <property type="entry name" value="DNA UTILIZATION PROTEIN HOFQ"/>
    <property type="match status" value="1"/>
</dbReference>
<keyword evidence="2" id="KW-0472">Membrane</keyword>
<comment type="caution">
    <text evidence="5">The sequence shown here is derived from an EMBL/GenBank/DDBJ whole genome shotgun (WGS) entry which is preliminary data.</text>
</comment>
<dbReference type="InterPro" id="IPR051808">
    <property type="entry name" value="Type_IV_pilus_biogenesis"/>
</dbReference>
<dbReference type="InterPro" id="IPR001775">
    <property type="entry name" value="GspD/PilQ"/>
</dbReference>
<name>A0AB94IAD2_9GAMM</name>
<protein>
    <submittedName>
        <fullName evidence="5">Type IV pilus secretin PilQ</fullName>
    </submittedName>
</protein>
<organism evidence="5 6">
    <name type="scientific">Candidatus Schmidhempelia bombi str. Bimp</name>
    <dbReference type="NCBI Taxonomy" id="1387197"/>
    <lineage>
        <taxon>Bacteria</taxon>
        <taxon>Pseudomonadati</taxon>
        <taxon>Pseudomonadota</taxon>
        <taxon>Gammaproteobacteria</taxon>
        <taxon>Orbales</taxon>
        <taxon>Orbaceae</taxon>
        <taxon>Candidatus Schmidhempelia</taxon>
    </lineage>
</organism>
<dbReference type="Gene3D" id="3.30.1370.120">
    <property type="match status" value="1"/>
</dbReference>
<gene>
    <name evidence="5" type="ORF">O970_09190</name>
</gene>
<dbReference type="Pfam" id="PF00263">
    <property type="entry name" value="Secretin"/>
    <property type="match status" value="1"/>
</dbReference>
<dbReference type="RefSeq" id="WP_133459405.1">
    <property type="nucleotide sequence ID" value="NZ_AWGA01000105.1"/>
</dbReference>
<evidence type="ECO:0000256" key="1">
    <source>
        <dbReference type="ARBA" id="ARBA00004370"/>
    </source>
</evidence>
<dbReference type="PANTHER" id="PTHR30604">
    <property type="entry name" value="PROTEIN TRANSPORT PROTEIN HOFQ"/>
    <property type="match status" value="1"/>
</dbReference>
<evidence type="ECO:0000259" key="4">
    <source>
        <dbReference type="Pfam" id="PF00263"/>
    </source>
</evidence>
<dbReference type="PRINTS" id="PR00811">
    <property type="entry name" value="BCTERIALGSPD"/>
</dbReference>
<sequence length="426" mass="47544">MLYRNLIYLVIFFSLSIMPNAYSEEQKHLNLEFLQTDVAIILQSLAKEQGLNLVMNSQTDQLITLRLHDVSWQNALDIVLKQTNLAADIHDNILFIHDVTSPQDTIEQLKQKQRHALYTEPLAYLTLKIHHIEGQDLITMINQNDLLSERGNVYYNQKSSTLIIHDVASVFPQIKQLTQILDQPQPQVQISARIVTMSDESLSALGIDWGYQGHPSQTVKQLTTGLNLAHSTLQLGVTVANLAGNLLNLELAALEAENKLDIIANPSLLTTHLTPASIRQGTEIPYEVNAGNNGGSTIEFKQAVLGLDVTPRVLNNNLIELDLHISQNAAGQAIKKSDGGEALAIDTQEIQTKVIVKHGQTLVLGGIFQQAKTHTKQQIPALSKLPLIGNMFRYQQQKQQRRQLVIFITPQLLKIESQAQQIDQKN</sequence>
<evidence type="ECO:0000313" key="6">
    <source>
        <dbReference type="Proteomes" id="UP000506160"/>
    </source>
</evidence>
<feature type="domain" description="Type II/III secretion system secretin-like" evidence="4">
    <location>
        <begin position="253"/>
        <end position="413"/>
    </location>
</feature>
<evidence type="ECO:0000256" key="3">
    <source>
        <dbReference type="RuleBase" id="RU004003"/>
    </source>
</evidence>
<keyword evidence="6" id="KW-1185">Reference proteome</keyword>
<dbReference type="Proteomes" id="UP000506160">
    <property type="component" value="Unassembled WGS sequence"/>
</dbReference>
<dbReference type="GO" id="GO:0016020">
    <property type="term" value="C:membrane"/>
    <property type="evidence" value="ECO:0007669"/>
    <property type="project" value="UniProtKB-SubCell"/>
</dbReference>
<dbReference type="AlphaFoldDB" id="A0AB94IAD2"/>
<comment type="subcellular location">
    <subcellularLocation>
        <location evidence="1">Membrane</location>
    </subcellularLocation>
</comment>
<accession>A0AB94IAD2</accession>
<dbReference type="InterPro" id="IPR004846">
    <property type="entry name" value="T2SS/T3SS_dom"/>
</dbReference>
<proteinExistence type="inferred from homology"/>
<dbReference type="Gene3D" id="3.30.1370.130">
    <property type="match status" value="1"/>
</dbReference>